<evidence type="ECO:0000256" key="1">
    <source>
        <dbReference type="SAM" id="MobiDB-lite"/>
    </source>
</evidence>
<dbReference type="PANTHER" id="PTHR45661">
    <property type="entry name" value="SURFACE ANTIGEN"/>
    <property type="match status" value="1"/>
</dbReference>
<evidence type="ECO:0000313" key="3">
    <source>
        <dbReference type="Proteomes" id="UP001165085"/>
    </source>
</evidence>
<feature type="region of interest" description="Disordered" evidence="1">
    <location>
        <begin position="17"/>
        <end position="39"/>
    </location>
</feature>
<organism evidence="2 3">
    <name type="scientific">Triparma strigata</name>
    <dbReference type="NCBI Taxonomy" id="1606541"/>
    <lineage>
        <taxon>Eukaryota</taxon>
        <taxon>Sar</taxon>
        <taxon>Stramenopiles</taxon>
        <taxon>Ochrophyta</taxon>
        <taxon>Bolidophyceae</taxon>
        <taxon>Parmales</taxon>
        <taxon>Triparmaceae</taxon>
        <taxon>Triparma</taxon>
    </lineage>
</organism>
<evidence type="ECO:0000313" key="2">
    <source>
        <dbReference type="EMBL" id="GMH94056.1"/>
    </source>
</evidence>
<dbReference type="EMBL" id="BRXY01000426">
    <property type="protein sequence ID" value="GMH94056.1"/>
    <property type="molecule type" value="Genomic_DNA"/>
</dbReference>
<dbReference type="InterPro" id="IPR032675">
    <property type="entry name" value="LRR_dom_sf"/>
</dbReference>
<reference evidence="3" key="1">
    <citation type="journal article" date="2023" name="Commun. Biol.">
        <title>Genome analysis of Parmales, the sister group of diatoms, reveals the evolutionary specialization of diatoms from phago-mixotrophs to photoautotrophs.</title>
        <authorList>
            <person name="Ban H."/>
            <person name="Sato S."/>
            <person name="Yoshikawa S."/>
            <person name="Yamada K."/>
            <person name="Nakamura Y."/>
            <person name="Ichinomiya M."/>
            <person name="Sato N."/>
            <person name="Blanc-Mathieu R."/>
            <person name="Endo H."/>
            <person name="Kuwata A."/>
            <person name="Ogata H."/>
        </authorList>
    </citation>
    <scope>NUCLEOTIDE SEQUENCE [LARGE SCALE GENOMIC DNA]</scope>
    <source>
        <strain evidence="3">NIES 3701</strain>
    </source>
</reference>
<protein>
    <submittedName>
        <fullName evidence="2">Uncharacterized protein</fullName>
    </submittedName>
</protein>
<dbReference type="Pfam" id="PF13306">
    <property type="entry name" value="LRR_5"/>
    <property type="match status" value="1"/>
</dbReference>
<dbReference type="PANTHER" id="PTHR45661:SF3">
    <property type="entry name" value="IG-LIKE DOMAIN-CONTAINING PROTEIN"/>
    <property type="match status" value="1"/>
</dbReference>
<dbReference type="Gene3D" id="3.80.10.10">
    <property type="entry name" value="Ribonuclease Inhibitor"/>
    <property type="match status" value="1"/>
</dbReference>
<feature type="region of interest" description="Disordered" evidence="1">
    <location>
        <begin position="239"/>
        <end position="271"/>
    </location>
</feature>
<dbReference type="Proteomes" id="UP001165085">
    <property type="component" value="Unassembled WGS sequence"/>
</dbReference>
<feature type="compositionally biased region" description="Acidic residues" evidence="1">
    <location>
        <begin position="22"/>
        <end position="31"/>
    </location>
</feature>
<accession>A0A9W7BPD0</accession>
<proteinExistence type="predicted"/>
<sequence length="271" mass="30469">MTTRLLKRLFTAMMTRQKNETGDGDDEETQDEAVGKGPAGAPAMTRVLHDFFYTDDWRILFVENVTLDTLMTMRLLCKDWRRVVDKFIVGKVESGVGEYACYAAQSLVVVEIPEGVESICPARFKGGAFMHCTSLTTVSFPTTLTSIGWSASAYCRSLENVDLLHTNVQEIGFRAFAGCSELKSMTIPDSLQTIGKQVFHECLKLVPSTISLYNNTSEVIAHLRAQQNASVSQVEFMTHHEHDTNEREKAYNQLREAKRRLDGQGQNKEEK</sequence>
<dbReference type="AlphaFoldDB" id="A0A9W7BPD0"/>
<dbReference type="InterPro" id="IPR053139">
    <property type="entry name" value="Surface_bspA-like"/>
</dbReference>
<dbReference type="SUPFAM" id="SSF52058">
    <property type="entry name" value="L domain-like"/>
    <property type="match status" value="1"/>
</dbReference>
<dbReference type="InterPro" id="IPR026906">
    <property type="entry name" value="LRR_5"/>
</dbReference>
<keyword evidence="3" id="KW-1185">Reference proteome</keyword>
<comment type="caution">
    <text evidence="2">The sequence shown here is derived from an EMBL/GenBank/DDBJ whole genome shotgun (WGS) entry which is preliminary data.</text>
</comment>
<gene>
    <name evidence="2" type="ORF">TrST_g4063</name>
</gene>
<name>A0A9W7BPD0_9STRA</name>